<evidence type="ECO:0000313" key="9">
    <source>
        <dbReference type="Proteomes" id="UP000588017"/>
    </source>
</evidence>
<dbReference type="EMBL" id="JACHEH010000001">
    <property type="protein sequence ID" value="MBB6166442.1"/>
    <property type="molecule type" value="Genomic_DNA"/>
</dbReference>
<evidence type="ECO:0000313" key="8">
    <source>
        <dbReference type="EMBL" id="MBB6166442.1"/>
    </source>
</evidence>
<feature type="transmembrane region" description="Helical" evidence="6">
    <location>
        <begin position="122"/>
        <end position="142"/>
    </location>
</feature>
<evidence type="ECO:0000256" key="5">
    <source>
        <dbReference type="ARBA" id="ARBA00023136"/>
    </source>
</evidence>
<accession>A0A841K4M2</accession>
<feature type="transmembrane region" description="Helical" evidence="6">
    <location>
        <begin position="214"/>
        <end position="234"/>
    </location>
</feature>
<keyword evidence="9" id="KW-1185">Reference proteome</keyword>
<feature type="transmembrane region" description="Helical" evidence="6">
    <location>
        <begin position="74"/>
        <end position="91"/>
    </location>
</feature>
<name>A0A841K4M2_9HYPH</name>
<feature type="transmembrane region" description="Helical" evidence="6">
    <location>
        <begin position="37"/>
        <end position="54"/>
    </location>
</feature>
<organism evidence="8 9">
    <name type="scientific">Chelatococcus composti</name>
    <dbReference type="NCBI Taxonomy" id="1743235"/>
    <lineage>
        <taxon>Bacteria</taxon>
        <taxon>Pseudomonadati</taxon>
        <taxon>Pseudomonadota</taxon>
        <taxon>Alphaproteobacteria</taxon>
        <taxon>Hyphomicrobiales</taxon>
        <taxon>Chelatococcaceae</taxon>
        <taxon>Chelatococcus</taxon>
    </lineage>
</organism>
<evidence type="ECO:0000256" key="3">
    <source>
        <dbReference type="ARBA" id="ARBA00022692"/>
    </source>
</evidence>
<dbReference type="PANTHER" id="PTHR22911:SF6">
    <property type="entry name" value="SOLUTE CARRIER FAMILY 35 MEMBER G1"/>
    <property type="match status" value="1"/>
</dbReference>
<evidence type="ECO:0000259" key="7">
    <source>
        <dbReference type="Pfam" id="PF00892"/>
    </source>
</evidence>
<feature type="transmembrane region" description="Helical" evidence="6">
    <location>
        <begin position="189"/>
        <end position="208"/>
    </location>
</feature>
<protein>
    <submittedName>
        <fullName evidence="8">Drug/metabolite transporter (DMT)-like permease</fullName>
    </submittedName>
</protein>
<dbReference type="AlphaFoldDB" id="A0A841K4M2"/>
<dbReference type="Proteomes" id="UP000588017">
    <property type="component" value="Unassembled WGS sequence"/>
</dbReference>
<feature type="domain" description="EamA" evidence="7">
    <location>
        <begin position="158"/>
        <end position="287"/>
    </location>
</feature>
<feature type="transmembrane region" description="Helical" evidence="6">
    <location>
        <begin position="246"/>
        <end position="265"/>
    </location>
</feature>
<keyword evidence="5 6" id="KW-0472">Membrane</keyword>
<comment type="subcellular location">
    <subcellularLocation>
        <location evidence="1">Membrane</location>
        <topology evidence="1">Multi-pass membrane protein</topology>
    </subcellularLocation>
</comment>
<keyword evidence="3 6" id="KW-0812">Transmembrane</keyword>
<keyword evidence="4 6" id="KW-1133">Transmembrane helix</keyword>
<reference evidence="8 9" key="1">
    <citation type="submission" date="2020-08" db="EMBL/GenBank/DDBJ databases">
        <title>Genomic Encyclopedia of Type Strains, Phase IV (KMG-IV): sequencing the most valuable type-strain genomes for metagenomic binning, comparative biology and taxonomic classification.</title>
        <authorList>
            <person name="Goeker M."/>
        </authorList>
    </citation>
    <scope>NUCLEOTIDE SEQUENCE [LARGE SCALE GENOMIC DNA]</scope>
    <source>
        <strain evidence="8 9">DSM 101465</strain>
    </source>
</reference>
<evidence type="ECO:0000256" key="2">
    <source>
        <dbReference type="ARBA" id="ARBA00009853"/>
    </source>
</evidence>
<dbReference type="Pfam" id="PF00892">
    <property type="entry name" value="EamA"/>
    <property type="match status" value="2"/>
</dbReference>
<dbReference type="GO" id="GO:0016020">
    <property type="term" value="C:membrane"/>
    <property type="evidence" value="ECO:0007669"/>
    <property type="project" value="UniProtKB-SubCell"/>
</dbReference>
<feature type="transmembrane region" description="Helical" evidence="6">
    <location>
        <begin position="97"/>
        <end position="115"/>
    </location>
</feature>
<dbReference type="InterPro" id="IPR037185">
    <property type="entry name" value="EmrE-like"/>
</dbReference>
<dbReference type="InterPro" id="IPR000620">
    <property type="entry name" value="EamA_dom"/>
</dbReference>
<dbReference type="RefSeq" id="WP_183331098.1">
    <property type="nucleotide sequence ID" value="NZ_BMHX01000001.1"/>
</dbReference>
<feature type="domain" description="EamA" evidence="7">
    <location>
        <begin position="5"/>
        <end position="138"/>
    </location>
</feature>
<sequence length="310" mass="33040">MNPLLGIGLKVLSSLSFTLMSAGIKLVSAKFPTGELVFFRSAFALVPLLLWLGWRGELIDAVRTNNILGHARRGVIGSTGMFCGFVGLSYLPLPDAISIGYTAPLIVVILAALVLKETVRVYRWTAVAIGFVGVLIMLSPHFKSSMLVNGFAGDSAAIGAIFALVGACCAAGATVEVRRLITTEKTGAVVFYFSMLTTLLGLSTIVLGWNVPTLTDFCILVGVGIMGGLGQILLTQSYRYADASLVAPFEYTTMVWAILIGWFVFGELPVPAVLIGSSIVIGSGLFVIWREHRLGLERRRANAAAPPRAT</sequence>
<feature type="transmembrane region" description="Helical" evidence="6">
    <location>
        <begin position="157"/>
        <end position="177"/>
    </location>
</feature>
<evidence type="ECO:0000256" key="4">
    <source>
        <dbReference type="ARBA" id="ARBA00022989"/>
    </source>
</evidence>
<proteinExistence type="inferred from homology"/>
<evidence type="ECO:0000256" key="1">
    <source>
        <dbReference type="ARBA" id="ARBA00004141"/>
    </source>
</evidence>
<evidence type="ECO:0000256" key="6">
    <source>
        <dbReference type="SAM" id="Phobius"/>
    </source>
</evidence>
<comment type="similarity">
    <text evidence="2">Belongs to the drug/metabolite transporter (DMT) superfamily. 10 TMS drug/metabolite exporter (DME) (TC 2.A.7.3) family.</text>
</comment>
<comment type="caution">
    <text evidence="8">The sequence shown here is derived from an EMBL/GenBank/DDBJ whole genome shotgun (WGS) entry which is preliminary data.</text>
</comment>
<dbReference type="PANTHER" id="PTHR22911">
    <property type="entry name" value="ACYL-MALONYL CONDENSING ENZYME-RELATED"/>
    <property type="match status" value="1"/>
</dbReference>
<gene>
    <name evidence="8" type="ORF">HNQ73_000050</name>
</gene>
<dbReference type="SUPFAM" id="SSF103481">
    <property type="entry name" value="Multidrug resistance efflux transporter EmrE"/>
    <property type="match status" value="2"/>
</dbReference>
<feature type="transmembrane region" description="Helical" evidence="6">
    <location>
        <begin position="271"/>
        <end position="289"/>
    </location>
</feature>